<evidence type="ECO:0000256" key="1">
    <source>
        <dbReference type="SAM" id="SignalP"/>
    </source>
</evidence>
<protein>
    <recommendedName>
        <fullName evidence="4">KTSC domain-containing protein</fullName>
    </recommendedName>
</protein>
<dbReference type="EMBL" id="NSLY01000011">
    <property type="protein sequence ID" value="PDP60406.1"/>
    <property type="molecule type" value="Genomic_DNA"/>
</dbReference>
<accession>A0A2A6EES4</accession>
<evidence type="ECO:0000313" key="3">
    <source>
        <dbReference type="Proteomes" id="UP000219058"/>
    </source>
</evidence>
<keyword evidence="1" id="KW-0732">Signal</keyword>
<dbReference type="AlphaFoldDB" id="A0A2A6EES4"/>
<gene>
    <name evidence="2" type="ORF">CLI71_05320</name>
</gene>
<reference evidence="2 3" key="1">
    <citation type="submission" date="2017-09" db="EMBL/GenBank/DDBJ databases">
        <title>Phase variable restriction modification systems are present in the genome sequences of periodontal pathogens Prevotella intermedia, Tannerella forsythia and Porphyromonas gingivalis.</title>
        <authorList>
            <person name="Haigh R.D."/>
            <person name="Crawford L."/>
            <person name="Ralph J."/>
            <person name="Wanford J."/>
            <person name="Vartoukian S.R."/>
            <person name="Hijazib K."/>
            <person name="Wade W."/>
            <person name="Oggioni M.R."/>
        </authorList>
    </citation>
    <scope>NUCLEOTIDE SEQUENCE [LARGE SCALE GENOMIC DNA]</scope>
    <source>
        <strain evidence="2 3">WW2834</strain>
    </source>
</reference>
<comment type="caution">
    <text evidence="2">The sequence shown here is derived from an EMBL/GenBank/DDBJ whole genome shotgun (WGS) entry which is preliminary data.</text>
</comment>
<name>A0A2A6EES4_PREIN</name>
<feature type="signal peptide" evidence="1">
    <location>
        <begin position="1"/>
        <end position="17"/>
    </location>
</feature>
<organism evidence="2 3">
    <name type="scientific">Prevotella intermedia</name>
    <dbReference type="NCBI Taxonomy" id="28131"/>
    <lineage>
        <taxon>Bacteria</taxon>
        <taxon>Pseudomonadati</taxon>
        <taxon>Bacteroidota</taxon>
        <taxon>Bacteroidia</taxon>
        <taxon>Bacteroidales</taxon>
        <taxon>Prevotellaceae</taxon>
        <taxon>Prevotella</taxon>
    </lineage>
</organism>
<feature type="chain" id="PRO_5013082872" description="KTSC domain-containing protein" evidence="1">
    <location>
        <begin position="18"/>
        <end position="99"/>
    </location>
</feature>
<sequence>MKISLLLILFIISSLFGKGSTTQQNTEKAEMVSLLYYNPQATVTDFINQGFYGNVIYLYIYPESAYYRLKVIRTSPKFRNKNFQFDKNKFHLFYLKAKK</sequence>
<proteinExistence type="predicted"/>
<dbReference type="Proteomes" id="UP000219058">
    <property type="component" value="Unassembled WGS sequence"/>
</dbReference>
<evidence type="ECO:0008006" key="4">
    <source>
        <dbReference type="Google" id="ProtNLM"/>
    </source>
</evidence>
<evidence type="ECO:0000313" key="2">
    <source>
        <dbReference type="EMBL" id="PDP60406.1"/>
    </source>
</evidence>